<feature type="coiled-coil region" evidence="10">
    <location>
        <begin position="633"/>
        <end position="684"/>
    </location>
</feature>
<dbReference type="InterPro" id="IPR035965">
    <property type="entry name" value="PAS-like_dom_sf"/>
</dbReference>
<dbReference type="SUPFAM" id="SSF55874">
    <property type="entry name" value="ATPase domain of HSP90 chaperone/DNA topoisomerase II/histidine kinase"/>
    <property type="match status" value="1"/>
</dbReference>
<comment type="subcellular location">
    <subcellularLocation>
        <location evidence="2">Membrane</location>
    </subcellularLocation>
</comment>
<dbReference type="SMART" id="SM00387">
    <property type="entry name" value="HATPase_c"/>
    <property type="match status" value="1"/>
</dbReference>
<dbReference type="InterPro" id="IPR013655">
    <property type="entry name" value="PAS_fold_3"/>
</dbReference>
<dbReference type="InterPro" id="IPR003594">
    <property type="entry name" value="HATPase_dom"/>
</dbReference>
<dbReference type="SMART" id="SM00388">
    <property type="entry name" value="HisKA"/>
    <property type="match status" value="1"/>
</dbReference>
<dbReference type="PROSITE" id="PS50113">
    <property type="entry name" value="PAC"/>
    <property type="match status" value="1"/>
</dbReference>
<dbReference type="AlphaFoldDB" id="A0A1G2CXE8"/>
<dbReference type="Pfam" id="PF08447">
    <property type="entry name" value="PAS_3"/>
    <property type="match status" value="1"/>
</dbReference>
<feature type="transmembrane region" description="Helical" evidence="11">
    <location>
        <begin position="19"/>
        <end position="40"/>
    </location>
</feature>
<dbReference type="InterPro" id="IPR005467">
    <property type="entry name" value="His_kinase_dom"/>
</dbReference>
<accession>A0A1G2CXE8</accession>
<gene>
    <name evidence="15" type="ORF">A2845_02610</name>
</gene>
<dbReference type="PROSITE" id="PS50109">
    <property type="entry name" value="HIS_KIN"/>
    <property type="match status" value="1"/>
</dbReference>
<dbReference type="Pfam" id="PF00512">
    <property type="entry name" value="HisKA"/>
    <property type="match status" value="1"/>
</dbReference>
<dbReference type="SUPFAM" id="SSF47384">
    <property type="entry name" value="Homodimeric domain of signal transducing histidine kinase"/>
    <property type="match status" value="1"/>
</dbReference>
<dbReference type="SUPFAM" id="SSF55785">
    <property type="entry name" value="PYP-like sensor domain (PAS domain)"/>
    <property type="match status" value="1"/>
</dbReference>
<sequence length="1035" mass="117081">MDKIKHTITAFIQYVRRNIFSFAVLLFVPLWYFLVAPYLLMIPSDFTYKADMVSVDNFYDASIGEFGAEQYSKTDFSYEVVSYAGFIFTIKNIFHVASLDGKTIFRAEPLYGINALNGQHVRGAGDRDRDGYLFAPRWLKGGSSFTYWHASNNTPSQMKYVGEETLYGLKVFKYQKSNIEPTDQTELMGFLPGVPETRGVKLSSDLFMWIEPISGHVVKMEDFSIDYFYFDIKTGERSLPYNQFLNTYTDESVRAHVQMAEQERNKIIFFQFGVPFLLLLLVLFMLMYIRQVTMVKNFWRENWIALIIFIVSIAITFVVYYLFEANAEKEKQSHFATEVAEISANIQKQMEIYVNTLRGTGGLFAASQTVSRDEWRAYLTAIKVFKNYPGIQGLGFAQIVSSDEKDAFIASMRKEGLPDFVITPEGERSAYTPILYVEPPTEMDRRSIGFDMSTEKTRRSAMASASASGEASISGRVMLMQQEGAGMKAGFVAYAPVHWGDVASGSVSRQPESVFGYVFSVIDAAELVRGSQAFKSADITFRIYDGLRMLPERLMFDASEGVEGWASDLTFRTTVTMYVADHPWTIEFTNAPLLPNGRTYAVLRYLIVVVGLLMSFALFGVIYVTARSKKQAIAYAENANSDLVTNIAELENTKKAVLNILDDVESEKENLAKVSRRLALATESAQIGVWEWDITKDKISWNDQMYALYAMSKEESERTFEAWQKRLHPDDKKLRDDAIQAALRGEKEFNMQFRIIWPSGETHYIQDHALVERDGDGKAIKMVGVNWDITKESIVDREKTEFVSLASHQLKTPVGAIQWNLEMLLDGDYGEMPDNQKEILRETYSLNTRINELIHALLNVSRIEMGVFIVEPTPTDFVAVCNEVLKEMEGRIAQKGHQMITHFDAQLPIIPADAKLLRVVFQNFISNAVKYTQDNGRITVVLHADGGNVIFSVSNNGEPIPEGEQSQIFQKMFRASNAQKQDVDGTGLGLYVVKQIVENAGGKIWFTSKVGEDTVFACLFPLSGMIAKRGTKKLD</sequence>
<dbReference type="InterPro" id="IPR021424">
    <property type="entry name" value="PorA"/>
</dbReference>
<dbReference type="EC" id="2.7.13.3" evidence="3"/>
<feature type="transmembrane region" description="Helical" evidence="11">
    <location>
        <begin position="602"/>
        <end position="624"/>
    </location>
</feature>
<evidence type="ECO:0000256" key="8">
    <source>
        <dbReference type="ARBA" id="ARBA00022989"/>
    </source>
</evidence>
<evidence type="ECO:0000313" key="16">
    <source>
        <dbReference type="Proteomes" id="UP000177122"/>
    </source>
</evidence>
<dbReference type="InterPro" id="IPR003661">
    <property type="entry name" value="HisK_dim/P_dom"/>
</dbReference>
<dbReference type="Gene3D" id="3.30.450.350">
    <property type="entry name" value="CHASE domain"/>
    <property type="match status" value="1"/>
</dbReference>
<dbReference type="GO" id="GO:0016020">
    <property type="term" value="C:membrane"/>
    <property type="evidence" value="ECO:0007669"/>
    <property type="project" value="UniProtKB-SubCell"/>
</dbReference>
<keyword evidence="4" id="KW-0597">Phosphoprotein</keyword>
<dbReference type="CDD" id="cd00082">
    <property type="entry name" value="HisKA"/>
    <property type="match status" value="1"/>
</dbReference>
<dbReference type="Gene3D" id="2.10.70.100">
    <property type="match status" value="1"/>
</dbReference>
<evidence type="ECO:0000259" key="13">
    <source>
        <dbReference type="PROSITE" id="PS50113"/>
    </source>
</evidence>
<feature type="domain" description="PAC" evidence="13">
    <location>
        <begin position="749"/>
        <end position="801"/>
    </location>
</feature>
<dbReference type="InterPro" id="IPR036097">
    <property type="entry name" value="HisK_dim/P_sf"/>
</dbReference>
<dbReference type="Gene3D" id="3.30.450.20">
    <property type="entry name" value="PAS domain"/>
    <property type="match status" value="1"/>
</dbReference>
<name>A0A1G2CXE8_9BACT</name>
<keyword evidence="8 11" id="KW-1133">Transmembrane helix</keyword>
<evidence type="ECO:0000256" key="2">
    <source>
        <dbReference type="ARBA" id="ARBA00004370"/>
    </source>
</evidence>
<evidence type="ECO:0000256" key="3">
    <source>
        <dbReference type="ARBA" id="ARBA00012438"/>
    </source>
</evidence>
<dbReference type="Pfam" id="PF11271">
    <property type="entry name" value="PorA"/>
    <property type="match status" value="1"/>
</dbReference>
<dbReference type="InterPro" id="IPR006189">
    <property type="entry name" value="CHASE_dom"/>
</dbReference>
<dbReference type="InterPro" id="IPR000700">
    <property type="entry name" value="PAS-assoc_C"/>
</dbReference>
<dbReference type="GO" id="GO:0000155">
    <property type="term" value="F:phosphorelay sensor kinase activity"/>
    <property type="evidence" value="ECO:0007669"/>
    <property type="project" value="InterPro"/>
</dbReference>
<dbReference type="SMART" id="SM01079">
    <property type="entry name" value="CHASE"/>
    <property type="match status" value="1"/>
</dbReference>
<feature type="domain" description="Histidine kinase" evidence="12">
    <location>
        <begin position="805"/>
        <end position="1024"/>
    </location>
</feature>
<evidence type="ECO:0000313" key="15">
    <source>
        <dbReference type="EMBL" id="OGZ05188.1"/>
    </source>
</evidence>
<dbReference type="InterPro" id="IPR004358">
    <property type="entry name" value="Sig_transdc_His_kin-like_C"/>
</dbReference>
<protein>
    <recommendedName>
        <fullName evidence="3">histidine kinase</fullName>
        <ecNumber evidence="3">2.7.13.3</ecNumber>
    </recommendedName>
</protein>
<dbReference type="Pfam" id="PF03924">
    <property type="entry name" value="CHASE"/>
    <property type="match status" value="1"/>
</dbReference>
<dbReference type="Proteomes" id="UP000177122">
    <property type="component" value="Unassembled WGS sequence"/>
</dbReference>
<reference evidence="15 16" key="1">
    <citation type="journal article" date="2016" name="Nat. Commun.">
        <title>Thousands of microbial genomes shed light on interconnected biogeochemical processes in an aquifer system.</title>
        <authorList>
            <person name="Anantharaman K."/>
            <person name="Brown C.T."/>
            <person name="Hug L.A."/>
            <person name="Sharon I."/>
            <person name="Castelle C.J."/>
            <person name="Probst A.J."/>
            <person name="Thomas B.C."/>
            <person name="Singh A."/>
            <person name="Wilkins M.J."/>
            <person name="Karaoz U."/>
            <person name="Brodie E.L."/>
            <person name="Williams K.H."/>
            <person name="Hubbard S.S."/>
            <person name="Banfield J.F."/>
        </authorList>
    </citation>
    <scope>NUCLEOTIDE SEQUENCE [LARGE SCALE GENOMIC DNA]</scope>
</reference>
<proteinExistence type="predicted"/>
<keyword evidence="5" id="KW-0808">Transferase</keyword>
<evidence type="ECO:0000256" key="5">
    <source>
        <dbReference type="ARBA" id="ARBA00022679"/>
    </source>
</evidence>
<dbReference type="InterPro" id="IPR042240">
    <property type="entry name" value="CHASE_sf"/>
</dbReference>
<dbReference type="PANTHER" id="PTHR43304:SF1">
    <property type="entry name" value="PAC DOMAIN-CONTAINING PROTEIN"/>
    <property type="match status" value="1"/>
</dbReference>
<dbReference type="PANTHER" id="PTHR43304">
    <property type="entry name" value="PHYTOCHROME-LIKE PROTEIN CPH1"/>
    <property type="match status" value="1"/>
</dbReference>
<dbReference type="Pfam" id="PF02518">
    <property type="entry name" value="HATPase_c"/>
    <property type="match status" value="1"/>
</dbReference>
<keyword evidence="10" id="KW-0175">Coiled coil</keyword>
<evidence type="ECO:0000256" key="10">
    <source>
        <dbReference type="SAM" id="Coils"/>
    </source>
</evidence>
<dbReference type="InterPro" id="IPR052162">
    <property type="entry name" value="Sensor_kinase/Photoreceptor"/>
</dbReference>
<evidence type="ECO:0000259" key="12">
    <source>
        <dbReference type="PROSITE" id="PS50109"/>
    </source>
</evidence>
<keyword evidence="7" id="KW-0418">Kinase</keyword>
<dbReference type="PRINTS" id="PR00344">
    <property type="entry name" value="BCTRLSENSOR"/>
</dbReference>
<evidence type="ECO:0000256" key="7">
    <source>
        <dbReference type="ARBA" id="ARBA00022777"/>
    </source>
</evidence>
<keyword evidence="6 11" id="KW-0812">Transmembrane</keyword>
<dbReference type="FunFam" id="3.30.565.10:FF:000006">
    <property type="entry name" value="Sensor histidine kinase WalK"/>
    <property type="match status" value="1"/>
</dbReference>
<comment type="catalytic activity">
    <reaction evidence="1">
        <text>ATP + protein L-histidine = ADP + protein N-phospho-L-histidine.</text>
        <dbReference type="EC" id="2.7.13.3"/>
    </reaction>
</comment>
<dbReference type="Gene3D" id="3.30.565.10">
    <property type="entry name" value="Histidine kinase-like ATPase, C-terminal domain"/>
    <property type="match status" value="1"/>
</dbReference>
<keyword evidence="9 11" id="KW-0472">Membrane</keyword>
<dbReference type="PROSITE" id="PS50839">
    <property type="entry name" value="CHASE"/>
    <property type="match status" value="1"/>
</dbReference>
<evidence type="ECO:0000256" key="9">
    <source>
        <dbReference type="ARBA" id="ARBA00023136"/>
    </source>
</evidence>
<evidence type="ECO:0000256" key="4">
    <source>
        <dbReference type="ARBA" id="ARBA00022553"/>
    </source>
</evidence>
<dbReference type="InterPro" id="IPR036890">
    <property type="entry name" value="HATPase_C_sf"/>
</dbReference>
<feature type="transmembrane region" description="Helical" evidence="11">
    <location>
        <begin position="268"/>
        <end position="291"/>
    </location>
</feature>
<evidence type="ECO:0000256" key="6">
    <source>
        <dbReference type="ARBA" id="ARBA00022692"/>
    </source>
</evidence>
<comment type="caution">
    <text evidence="15">The sequence shown here is derived from an EMBL/GenBank/DDBJ whole genome shotgun (WGS) entry which is preliminary data.</text>
</comment>
<evidence type="ECO:0000256" key="11">
    <source>
        <dbReference type="SAM" id="Phobius"/>
    </source>
</evidence>
<dbReference type="EMBL" id="MHLI01000015">
    <property type="protein sequence ID" value="OGZ05188.1"/>
    <property type="molecule type" value="Genomic_DNA"/>
</dbReference>
<feature type="domain" description="CHASE" evidence="14">
    <location>
        <begin position="366"/>
        <end position="528"/>
    </location>
</feature>
<dbReference type="Gene3D" id="1.10.287.130">
    <property type="match status" value="1"/>
</dbReference>
<organism evidence="15 16">
    <name type="scientific">Candidatus Lloydbacteria bacterium RIFCSPHIGHO2_01_FULL_49_22</name>
    <dbReference type="NCBI Taxonomy" id="1798658"/>
    <lineage>
        <taxon>Bacteria</taxon>
        <taxon>Candidatus Lloydiibacteriota</taxon>
    </lineage>
</organism>
<evidence type="ECO:0000259" key="14">
    <source>
        <dbReference type="PROSITE" id="PS50839"/>
    </source>
</evidence>
<evidence type="ECO:0000256" key="1">
    <source>
        <dbReference type="ARBA" id="ARBA00000085"/>
    </source>
</evidence>
<feature type="transmembrane region" description="Helical" evidence="11">
    <location>
        <begin position="303"/>
        <end position="323"/>
    </location>
</feature>